<dbReference type="AlphaFoldDB" id="A0AAN1BL85"/>
<evidence type="ECO:0000259" key="1">
    <source>
        <dbReference type="Pfam" id="PF13454"/>
    </source>
</evidence>
<dbReference type="Pfam" id="PF13454">
    <property type="entry name" value="NAD_binding_9"/>
    <property type="match status" value="1"/>
</dbReference>
<sequence length="451" mass="48182">MSVQDPAGAGGITIVIIGGGFTGAAVAAHLLADGKLAAGVKVVVVEPREDLGRGLAYNTNDPAHRINVPAGKMTLFPERPDDFLNYLAGCSTEVADERLIGRDGLPYPRRSVFGDCVAARLRPLIAEGRIEHWRATIRTVRRDDQAYRLQAIDGSELRADFLVLAVSHPPPALPRVLAPLRGNAKLVTDVTVAGALAAIAAYDRVLIIGNGLTAADVVASLKRRRHHGHIISISRRGLRSRGHGPAGQEALGDFVTEPAMTASRLLRCVRAAVREAEAKGLTWHCVLDAVRLQGQAVWAALPMVERRRIARHVRPFWDVHRFRIAPQVEDVINDALTSRKLEILAASVAAVERTGSAFKVSLPQRHKPDRREITVDAIVVTTGPGHGGILESQNFLRDLTVAGLLQPCPTGLGIACNGDAHPISQGGEAVSDVLIAGPLARGTFGELMGLP</sequence>
<dbReference type="PANTHER" id="PTHR40254:SF1">
    <property type="entry name" value="BLR0577 PROTEIN"/>
    <property type="match status" value="1"/>
</dbReference>
<name>A0AAN1BL85_RHIET</name>
<evidence type="ECO:0000313" key="2">
    <source>
        <dbReference type="EMBL" id="ARQ13163.1"/>
    </source>
</evidence>
<organism evidence="2 3">
    <name type="scientific">Rhizobium etli</name>
    <dbReference type="NCBI Taxonomy" id="29449"/>
    <lineage>
        <taxon>Bacteria</taxon>
        <taxon>Pseudomonadati</taxon>
        <taxon>Pseudomonadota</taxon>
        <taxon>Alphaproteobacteria</taxon>
        <taxon>Hyphomicrobiales</taxon>
        <taxon>Rhizobiaceae</taxon>
        <taxon>Rhizobium/Agrobacterium group</taxon>
        <taxon>Rhizobium</taxon>
    </lineage>
</organism>
<proteinExistence type="predicted"/>
<dbReference type="EMBL" id="CP020910">
    <property type="protein sequence ID" value="ARQ13163.1"/>
    <property type="molecule type" value="Genomic_DNA"/>
</dbReference>
<gene>
    <name evidence="2" type="ORF">NXC12_PD00051</name>
</gene>
<protein>
    <submittedName>
        <fullName evidence="2">FAD-NAD(P)-binding domain-containing protein</fullName>
    </submittedName>
</protein>
<dbReference type="InterPro" id="IPR036188">
    <property type="entry name" value="FAD/NAD-bd_sf"/>
</dbReference>
<feature type="domain" description="FAD-dependent urate hydroxylase HpyO/Asp monooxygenase CreE-like FAD/NAD(P)-binding" evidence="1">
    <location>
        <begin position="15"/>
        <end position="168"/>
    </location>
</feature>
<keyword evidence="2" id="KW-0614">Plasmid</keyword>
<accession>A0AAN1BL85</accession>
<dbReference type="PANTHER" id="PTHR40254">
    <property type="entry name" value="BLR0577 PROTEIN"/>
    <property type="match status" value="1"/>
</dbReference>
<dbReference type="Gene3D" id="3.50.50.60">
    <property type="entry name" value="FAD/NAD(P)-binding domain"/>
    <property type="match status" value="1"/>
</dbReference>
<dbReference type="SUPFAM" id="SSF51905">
    <property type="entry name" value="FAD/NAD(P)-binding domain"/>
    <property type="match status" value="2"/>
</dbReference>
<geneLocation type="plasmid" evidence="3">
    <name>pretnxc12d</name>
</geneLocation>
<dbReference type="InterPro" id="IPR038732">
    <property type="entry name" value="HpyO/CreE_NAD-binding"/>
</dbReference>
<dbReference type="Proteomes" id="UP000194159">
    <property type="component" value="Plasmid pRetNXC12d"/>
</dbReference>
<reference evidence="2 3" key="1">
    <citation type="submission" date="2017-04" db="EMBL/GenBank/DDBJ databases">
        <title>Complete genome sequences of Rhizobium genomic linages associated to common bean (phaseolus vulgaris).</title>
        <authorList>
            <person name="Santamaria R.I."/>
            <person name="Bustos P."/>
            <person name="Perez-Carrascal O."/>
            <person name="Martinez-Flores I."/>
            <person name="Juarez S."/>
            <person name="Lozano L."/>
            <person name="Miranda F."/>
            <person name="Vinuesa P."/>
            <person name="Martinez-Romero E."/>
            <person name="Cevallos M.A."/>
            <person name="Romero D."/>
            <person name="Davila G."/>
            <person name="Gonzalez V."/>
        </authorList>
    </citation>
    <scope>NUCLEOTIDE SEQUENCE [LARGE SCALE GENOMIC DNA]</scope>
    <source>
        <strain evidence="2 3">NXC12</strain>
        <plasmid evidence="3">pretnxc12d</plasmid>
    </source>
</reference>
<dbReference type="InterPro" id="IPR052189">
    <property type="entry name" value="L-asp_N-monooxygenase_NS-form"/>
</dbReference>
<evidence type="ECO:0000313" key="3">
    <source>
        <dbReference type="Proteomes" id="UP000194159"/>
    </source>
</evidence>